<organism evidence="2 3">
    <name type="scientific">Luminiphilus syltensis NOR5-1B</name>
    <dbReference type="NCBI Taxonomy" id="565045"/>
    <lineage>
        <taxon>Bacteria</taxon>
        <taxon>Pseudomonadati</taxon>
        <taxon>Pseudomonadota</taxon>
        <taxon>Gammaproteobacteria</taxon>
        <taxon>Cellvibrionales</taxon>
        <taxon>Halieaceae</taxon>
        <taxon>Luminiphilus</taxon>
    </lineage>
</organism>
<evidence type="ECO:0000313" key="3">
    <source>
        <dbReference type="Proteomes" id="UP000004699"/>
    </source>
</evidence>
<dbReference type="AlphaFoldDB" id="B8KTK4"/>
<gene>
    <name evidence="2" type="ORF">NOR51B_870</name>
</gene>
<dbReference type="Proteomes" id="UP000004699">
    <property type="component" value="Unassembled WGS sequence"/>
</dbReference>
<dbReference type="PANTHER" id="PTHR17985">
    <property type="entry name" value="SER/THR-RICH PROTEIN T10 IN DGCR REGION"/>
    <property type="match status" value="1"/>
</dbReference>
<evidence type="ECO:0000256" key="1">
    <source>
        <dbReference type="SAM" id="MobiDB-lite"/>
    </source>
</evidence>
<dbReference type="HOGENOM" id="CLU_047037_1_1_6"/>
<dbReference type="InterPro" id="IPR008551">
    <property type="entry name" value="TANGO2"/>
</dbReference>
<evidence type="ECO:0000313" key="2">
    <source>
        <dbReference type="EMBL" id="EED34930.1"/>
    </source>
</evidence>
<dbReference type="eggNOG" id="COG3332">
    <property type="taxonomic scope" value="Bacteria"/>
</dbReference>
<dbReference type="PANTHER" id="PTHR17985:SF8">
    <property type="entry name" value="TRANSPORT AND GOLGI ORGANIZATION PROTEIN 2 HOMOLOG"/>
    <property type="match status" value="1"/>
</dbReference>
<accession>B8KTK4</accession>
<proteinExistence type="predicted"/>
<dbReference type="EMBL" id="DS999411">
    <property type="protein sequence ID" value="EED34930.1"/>
    <property type="molecule type" value="Genomic_DNA"/>
</dbReference>
<reference evidence="3" key="1">
    <citation type="journal article" date="2013" name="BMC Microbiol.">
        <title>Taxonomy and evolution of bacteriochlorophyll a-containing members of the OM60/NOR5 clade of marine gammaproteobacteria: description of Luminiphilus syltensis gen. nov., sp. nov., reclassification of Haliea rubra as Pseudohaliea rubra gen. nov., comb. nov., and emendation of Chromatocurvus halotolerans.</title>
        <authorList>
            <person name="Spring S."/>
            <person name="Riedel T."/>
            <person name="Sproer C."/>
            <person name="Yan S."/>
            <person name="Harder J."/>
            <person name="Fuchs B.M."/>
        </authorList>
    </citation>
    <scope>NUCLEOTIDE SEQUENCE [LARGE SCALE GENOMIC DNA]</scope>
    <source>
        <strain evidence="3">NOR51-B</strain>
    </source>
</reference>
<evidence type="ECO:0008006" key="4">
    <source>
        <dbReference type="Google" id="ProtNLM"/>
    </source>
</evidence>
<name>B8KTK4_9GAMM</name>
<keyword evidence="3" id="KW-1185">Reference proteome</keyword>
<sequence>MCLIAIAYRANPDFPLVLLANRDEFYDRPTAPLHFWDDHPGIAAGRDLDAGGTWLGVTRGGRFAALTNVREPPPRVSGPRSRGDIVTDFLTSAQSPAVWLASYRDQFDQFQGFNLLFGSLDEGLYFTSNRLGTLETVSPGVHGLSNGSLNDDWPKVRGLCEGLTRILATETTLEAPRLQPLLVDRTQPEDGNLPDTGVGLDLERLLAPRFIVSEGYGTRSSSIVIVNRGREIRFSEYRYPQSGECSPPETSALDWQVPNDI</sequence>
<feature type="region of interest" description="Disordered" evidence="1">
    <location>
        <begin position="240"/>
        <end position="261"/>
    </location>
</feature>
<protein>
    <recommendedName>
        <fullName evidence="4">NRDE family protein</fullName>
    </recommendedName>
</protein>
<dbReference type="RefSeq" id="WP_009019677.1">
    <property type="nucleotide sequence ID" value="NZ_DS999411.1"/>
</dbReference>
<dbReference type="Pfam" id="PF05742">
    <property type="entry name" value="TANGO2"/>
    <property type="match status" value="1"/>
</dbReference>
<dbReference type="OrthoDB" id="4380123at2"/>